<dbReference type="SUPFAM" id="SSF52540">
    <property type="entry name" value="P-loop containing nucleoside triphosphate hydrolases"/>
    <property type="match status" value="1"/>
</dbReference>
<dbReference type="InterPro" id="IPR027417">
    <property type="entry name" value="P-loop_NTPase"/>
</dbReference>
<evidence type="ECO:0000313" key="2">
    <source>
        <dbReference type="Proteomes" id="UP000824260"/>
    </source>
</evidence>
<dbReference type="AlphaFoldDB" id="A0A9D1CW00"/>
<sequence>MKSLYLICGPMGVGKTTTGLALRDKLPDCAFLDGDWCWDMHPFRVTEVTKRVVLDNICHALNNFLTCGAFENVVFCWVMHQKEILAEILGRLRTEGWEVLAVALTCSPEALKERHARDVAAGRRDEESIHRALDYLPLYGALGVPCVDVSLLTPDEVAERIRAMGK</sequence>
<dbReference type="Proteomes" id="UP000824260">
    <property type="component" value="Unassembled WGS sequence"/>
</dbReference>
<protein>
    <submittedName>
        <fullName evidence="1">AAA family ATPase</fullName>
    </submittedName>
</protein>
<proteinExistence type="predicted"/>
<reference evidence="1" key="1">
    <citation type="submission" date="2020-10" db="EMBL/GenBank/DDBJ databases">
        <authorList>
            <person name="Gilroy R."/>
        </authorList>
    </citation>
    <scope>NUCLEOTIDE SEQUENCE</scope>
    <source>
        <strain evidence="1">ChiSjej6B24-2974</strain>
    </source>
</reference>
<reference evidence="1" key="2">
    <citation type="journal article" date="2021" name="PeerJ">
        <title>Extensive microbial diversity within the chicken gut microbiome revealed by metagenomics and culture.</title>
        <authorList>
            <person name="Gilroy R."/>
            <person name="Ravi A."/>
            <person name="Getino M."/>
            <person name="Pursley I."/>
            <person name="Horton D.L."/>
            <person name="Alikhan N.F."/>
            <person name="Baker D."/>
            <person name="Gharbi K."/>
            <person name="Hall N."/>
            <person name="Watson M."/>
            <person name="Adriaenssens E.M."/>
            <person name="Foster-Nyarko E."/>
            <person name="Jarju S."/>
            <person name="Secka A."/>
            <person name="Antonio M."/>
            <person name="Oren A."/>
            <person name="Chaudhuri R.R."/>
            <person name="La Ragione R."/>
            <person name="Hildebrand F."/>
            <person name="Pallen M.J."/>
        </authorList>
    </citation>
    <scope>NUCLEOTIDE SEQUENCE</scope>
    <source>
        <strain evidence="1">ChiSjej6B24-2974</strain>
    </source>
</reference>
<gene>
    <name evidence="1" type="ORF">IAA52_03255</name>
</gene>
<comment type="caution">
    <text evidence="1">The sequence shown here is derived from an EMBL/GenBank/DDBJ whole genome shotgun (WGS) entry which is preliminary data.</text>
</comment>
<name>A0A9D1CW00_9FIRM</name>
<dbReference type="Gene3D" id="3.40.50.300">
    <property type="entry name" value="P-loop containing nucleotide triphosphate hydrolases"/>
    <property type="match status" value="1"/>
</dbReference>
<dbReference type="Pfam" id="PF13238">
    <property type="entry name" value="AAA_18"/>
    <property type="match status" value="1"/>
</dbReference>
<dbReference type="EMBL" id="DVFZ01000033">
    <property type="protein sequence ID" value="HIQ82103.1"/>
    <property type="molecule type" value="Genomic_DNA"/>
</dbReference>
<accession>A0A9D1CW00</accession>
<organism evidence="1 2">
    <name type="scientific">Candidatus Pullichristensenella stercorigallinarum</name>
    <dbReference type="NCBI Taxonomy" id="2840909"/>
    <lineage>
        <taxon>Bacteria</taxon>
        <taxon>Bacillati</taxon>
        <taxon>Bacillota</taxon>
        <taxon>Clostridia</taxon>
        <taxon>Candidatus Pullichristensenella</taxon>
    </lineage>
</organism>
<evidence type="ECO:0000313" key="1">
    <source>
        <dbReference type="EMBL" id="HIQ82103.1"/>
    </source>
</evidence>